<evidence type="ECO:0000256" key="7">
    <source>
        <dbReference type="SAM" id="MobiDB-lite"/>
    </source>
</evidence>
<evidence type="ECO:0000256" key="1">
    <source>
        <dbReference type="ARBA" id="ARBA00000024"/>
    </source>
</evidence>
<comment type="caution">
    <text evidence="9">The sequence shown here is derived from an EMBL/GenBank/DDBJ whole genome shotgun (WGS) entry which is preliminary data.</text>
</comment>
<dbReference type="AlphaFoldDB" id="Q0FX88"/>
<dbReference type="SUPFAM" id="SSF141734">
    <property type="entry name" value="HisI-like"/>
    <property type="match status" value="1"/>
</dbReference>
<reference evidence="9 10" key="1">
    <citation type="journal article" date="2010" name="J. Bacteriol.">
        <title>Genome sequences of Pelagibaca bermudensis HTCC2601T and Maritimibacter alkaliphilus HTCC2654T, the type strains of two marine Roseobacter genera.</title>
        <authorList>
            <person name="Thrash J.C."/>
            <person name="Cho J.C."/>
            <person name="Ferriera S."/>
            <person name="Johnson J."/>
            <person name="Vergin K.L."/>
            <person name="Giovannoni S.J."/>
        </authorList>
    </citation>
    <scope>NUCLEOTIDE SEQUENCE [LARGE SCALE GENOMIC DNA]</scope>
    <source>
        <strain evidence="10">DSM 26914 / JCM 13377 / KCTC 12554 / HTCC2601</strain>
    </source>
</reference>
<dbReference type="eggNOG" id="COG0139">
    <property type="taxonomic scope" value="Bacteria"/>
</dbReference>
<accession>Q0FX88</accession>
<evidence type="ECO:0000259" key="8">
    <source>
        <dbReference type="Pfam" id="PF01502"/>
    </source>
</evidence>
<dbReference type="UniPathway" id="UPA00031">
    <property type="reaction ID" value="UER00008"/>
</dbReference>
<dbReference type="Gene3D" id="3.10.20.810">
    <property type="entry name" value="Phosphoribosyl-AMP cyclohydrolase"/>
    <property type="match status" value="1"/>
</dbReference>
<gene>
    <name evidence="9" type="ORF">R2601_02038</name>
</gene>
<keyword evidence="4" id="KW-0028">Amino-acid biosynthesis</keyword>
<dbReference type="InterPro" id="IPR038019">
    <property type="entry name" value="PRib_AMP_CycHydrolase_sf"/>
</dbReference>
<feature type="domain" description="Phosphoribosyl-AMP cyclohydrolase" evidence="8">
    <location>
        <begin position="30"/>
        <end position="77"/>
    </location>
</feature>
<dbReference type="HOGENOM" id="CLU_1617423_0_0_5"/>
<proteinExistence type="predicted"/>
<organism evidence="9 10">
    <name type="scientific">Salipiger bermudensis (strain DSM 26914 / JCM 13377 / KCTC 12554 / HTCC2601)</name>
    <name type="common">Pelagibaca bermudensis</name>
    <dbReference type="NCBI Taxonomy" id="314265"/>
    <lineage>
        <taxon>Bacteria</taxon>
        <taxon>Pseudomonadati</taxon>
        <taxon>Pseudomonadota</taxon>
        <taxon>Alphaproteobacteria</taxon>
        <taxon>Rhodobacterales</taxon>
        <taxon>Roseobacteraceae</taxon>
        <taxon>Salipiger</taxon>
    </lineage>
</organism>
<evidence type="ECO:0000256" key="5">
    <source>
        <dbReference type="ARBA" id="ARBA00022801"/>
    </source>
</evidence>
<dbReference type="Proteomes" id="UP000006230">
    <property type="component" value="Unassembled WGS sequence"/>
</dbReference>
<dbReference type="PANTHER" id="PTHR42945">
    <property type="entry name" value="HISTIDINE BIOSYNTHESIS BIFUNCTIONAL PROTEIN"/>
    <property type="match status" value="1"/>
</dbReference>
<evidence type="ECO:0000256" key="4">
    <source>
        <dbReference type="ARBA" id="ARBA00022605"/>
    </source>
</evidence>
<comment type="catalytic activity">
    <reaction evidence="1">
        <text>1-(5-phospho-beta-D-ribosyl)-5'-AMP + H2O = 1-(5-phospho-beta-D-ribosyl)-5-[(5-phospho-beta-D-ribosylamino)methylideneamino]imidazole-4-carboxamide</text>
        <dbReference type="Rhea" id="RHEA:20049"/>
        <dbReference type="ChEBI" id="CHEBI:15377"/>
        <dbReference type="ChEBI" id="CHEBI:58435"/>
        <dbReference type="ChEBI" id="CHEBI:59457"/>
        <dbReference type="EC" id="3.5.4.19"/>
    </reaction>
</comment>
<dbReference type="InterPro" id="IPR002496">
    <property type="entry name" value="PRib_AMP_CycHydrolase_dom"/>
</dbReference>
<evidence type="ECO:0000313" key="10">
    <source>
        <dbReference type="Proteomes" id="UP000006230"/>
    </source>
</evidence>
<evidence type="ECO:0000313" key="9">
    <source>
        <dbReference type="EMBL" id="EAU48314.1"/>
    </source>
</evidence>
<sequence>MEGTGLAPKLGPDGLMPCRTTDAESGELLMLGWMKAEAFRPTIETGEAQYFSRARQVLWHEGAASGLVLKLVEARIEDAQLRANRSRGRHSKSDNHMYYKRRRAAGCPPSYFDRTGRDMKAPNSTSGPAMKKASPGISAKTANPRTTAQSTDRYSKGASAEASA</sequence>
<dbReference type="EMBL" id="AATQ01000001">
    <property type="protein sequence ID" value="EAU48314.1"/>
    <property type="molecule type" value="Genomic_DNA"/>
</dbReference>
<dbReference type="EC" id="3.5.4.19" evidence="3"/>
<name>Q0FX88_SALBH</name>
<protein>
    <recommendedName>
        <fullName evidence="3">phosphoribosyl-AMP cyclohydrolase</fullName>
        <ecNumber evidence="3">3.5.4.19</ecNumber>
    </recommendedName>
</protein>
<feature type="region of interest" description="Disordered" evidence="7">
    <location>
        <begin position="106"/>
        <end position="164"/>
    </location>
</feature>
<dbReference type="GO" id="GO:0004635">
    <property type="term" value="F:phosphoribosyl-AMP cyclohydrolase activity"/>
    <property type="evidence" value="ECO:0007669"/>
    <property type="project" value="UniProtKB-EC"/>
</dbReference>
<keyword evidence="10" id="KW-1185">Reference proteome</keyword>
<evidence type="ECO:0000256" key="2">
    <source>
        <dbReference type="ARBA" id="ARBA00005169"/>
    </source>
</evidence>
<evidence type="ECO:0000256" key="3">
    <source>
        <dbReference type="ARBA" id="ARBA00012721"/>
    </source>
</evidence>
<dbReference type="GO" id="GO:0000105">
    <property type="term" value="P:L-histidine biosynthetic process"/>
    <property type="evidence" value="ECO:0007669"/>
    <property type="project" value="UniProtKB-UniPathway"/>
</dbReference>
<dbReference type="Pfam" id="PF01502">
    <property type="entry name" value="PRA-CH"/>
    <property type="match status" value="1"/>
</dbReference>
<evidence type="ECO:0000256" key="6">
    <source>
        <dbReference type="ARBA" id="ARBA00023102"/>
    </source>
</evidence>
<dbReference type="STRING" id="314265.R2601_02038"/>
<keyword evidence="5 9" id="KW-0378">Hydrolase</keyword>
<keyword evidence="6" id="KW-0368">Histidine biosynthesis</keyword>
<comment type="pathway">
    <text evidence="2">Amino-acid biosynthesis; L-histidine biosynthesis; L-histidine from 5-phospho-alpha-D-ribose 1-diphosphate: step 3/9.</text>
</comment>
<feature type="compositionally biased region" description="Polar residues" evidence="7">
    <location>
        <begin position="140"/>
        <end position="152"/>
    </location>
</feature>
<dbReference type="PANTHER" id="PTHR42945:SF1">
    <property type="entry name" value="HISTIDINE BIOSYNTHESIS BIFUNCTIONAL PROTEIN HIS7"/>
    <property type="match status" value="1"/>
</dbReference>